<reference evidence="10" key="1">
    <citation type="submission" date="2014-05" db="EMBL/GenBank/DDBJ databases">
        <title>The genome and life-stage specific transcriptomes of Globodera pallida elucidate key aspects of plant parasitism by a cyst nematode.</title>
        <authorList>
            <person name="Cotton J.A."/>
            <person name="Lilley C.J."/>
            <person name="Jones L.M."/>
            <person name="Kikuchi T."/>
            <person name="Reid A.J."/>
            <person name="Thorpe P."/>
            <person name="Tsai I.J."/>
            <person name="Beasley H."/>
            <person name="Blok V."/>
            <person name="Cock P.J.A."/>
            <person name="Van den Akker S.E."/>
            <person name="Holroyd N."/>
            <person name="Hunt M."/>
            <person name="Mantelin S."/>
            <person name="Naghra H."/>
            <person name="Pain A."/>
            <person name="Palomares-Rius J.E."/>
            <person name="Zarowiecki M."/>
            <person name="Berriman M."/>
            <person name="Jones J.T."/>
            <person name="Urwin P.E."/>
        </authorList>
    </citation>
    <scope>NUCLEOTIDE SEQUENCE [LARGE SCALE GENOMIC DNA]</scope>
    <source>
        <strain evidence="10">Lindley</strain>
    </source>
</reference>
<reference evidence="11" key="2">
    <citation type="submission" date="2016-06" db="UniProtKB">
        <authorList>
            <consortium name="WormBaseParasite"/>
        </authorList>
    </citation>
    <scope>IDENTIFICATION</scope>
</reference>
<sequence length="466" mass="52386">MERHLKKSMERHLKKSMERHPTTKSMERHPITKHAMGRTLTESARDEHIVVISEQQQFVLVTRPRGIPTTAPTIARQLAKIRAMALPVNRRSLEAIRSAVFVLCLDDSEDDLLPSNGDRLRCLESDGLQILHGFGSGRNGLNRWFDCTIQLIVSRNGCCGLCIEHSVAEGIVIINMAEGAMRFANENWILSKKMETDKSTLEQGKQNGIMPVQIPAPKCLSWALNENAIHLLREQVAEFDKLVQDVQLRLLFFVHFGKSTVKGWGVSPDGFVQLAMQFAHFKLHGYLVSTYESATMRRFRYGRVDNIRAATPEALAWVKAMAEGGGAEGHEKKRALFLQAVRKQAVITRENVTGNGIDNHLCALEVLSRSEEDSRALFEDLAWRELMRFPLSTSQVSTSSEFDGCFLFYGPVVRDGFAITAWKSEEKTKLEKFRDCLAEALGEMANLLESGGGKTARSERVDNEKL</sequence>
<evidence type="ECO:0000256" key="6">
    <source>
        <dbReference type="ARBA" id="ARBA00040495"/>
    </source>
</evidence>
<dbReference type="GO" id="GO:0045202">
    <property type="term" value="C:synapse"/>
    <property type="evidence" value="ECO:0007669"/>
    <property type="project" value="GOC"/>
</dbReference>
<keyword evidence="3" id="KW-0530">Neurotransmitter biosynthesis</keyword>
<keyword evidence="4" id="KW-0012">Acyltransferase</keyword>
<evidence type="ECO:0000256" key="8">
    <source>
        <dbReference type="SAM" id="MobiDB-lite"/>
    </source>
</evidence>
<evidence type="ECO:0000313" key="10">
    <source>
        <dbReference type="Proteomes" id="UP000050741"/>
    </source>
</evidence>
<dbReference type="Pfam" id="PF00755">
    <property type="entry name" value="Carn_acyltransf"/>
    <property type="match status" value="1"/>
</dbReference>
<comment type="similarity">
    <text evidence="1">Belongs to the carnitine/choline acetyltransferase family.</text>
</comment>
<dbReference type="InterPro" id="IPR000542">
    <property type="entry name" value="Carn_acyl_trans"/>
</dbReference>
<dbReference type="PANTHER" id="PTHR22589:SF14">
    <property type="entry name" value="CHOLINE O-ACETYLTRANSFERASE"/>
    <property type="match status" value="1"/>
</dbReference>
<dbReference type="Proteomes" id="UP000050741">
    <property type="component" value="Unassembled WGS sequence"/>
</dbReference>
<feature type="domain" description="Choline/carnitine acyltransferase" evidence="9">
    <location>
        <begin position="87"/>
        <end position="419"/>
    </location>
</feature>
<dbReference type="InterPro" id="IPR039551">
    <property type="entry name" value="Cho/carn_acyl_trans"/>
</dbReference>
<evidence type="ECO:0000256" key="7">
    <source>
        <dbReference type="PIRSR" id="PIRSR600542-1"/>
    </source>
</evidence>
<dbReference type="GO" id="GO:0005737">
    <property type="term" value="C:cytoplasm"/>
    <property type="evidence" value="ECO:0007669"/>
    <property type="project" value="TreeGrafter"/>
</dbReference>
<dbReference type="InterPro" id="IPR023213">
    <property type="entry name" value="CAT-like_dom_sf"/>
</dbReference>
<dbReference type="EC" id="2.3.1.6" evidence="5"/>
<accession>A0A183BXX7</accession>
<protein>
    <recommendedName>
        <fullName evidence="6">Choline O-acetyltransferase</fullName>
        <ecNumber evidence="5">2.3.1.6</ecNumber>
    </recommendedName>
</protein>
<evidence type="ECO:0000313" key="11">
    <source>
        <dbReference type="WBParaSite" id="GPLIN_000546700"/>
    </source>
</evidence>
<dbReference type="AlphaFoldDB" id="A0A183BXX7"/>
<dbReference type="WBParaSite" id="GPLIN_000546700">
    <property type="protein sequence ID" value="GPLIN_000546700"/>
    <property type="gene ID" value="GPLIN_000546700"/>
</dbReference>
<evidence type="ECO:0000256" key="4">
    <source>
        <dbReference type="ARBA" id="ARBA00023315"/>
    </source>
</evidence>
<dbReference type="GO" id="GO:0008292">
    <property type="term" value="P:acetylcholine biosynthetic process"/>
    <property type="evidence" value="ECO:0007669"/>
    <property type="project" value="TreeGrafter"/>
</dbReference>
<feature type="region of interest" description="Disordered" evidence="8">
    <location>
        <begin position="1"/>
        <end position="26"/>
    </location>
</feature>
<evidence type="ECO:0000256" key="5">
    <source>
        <dbReference type="ARBA" id="ARBA00039091"/>
    </source>
</evidence>
<evidence type="ECO:0000256" key="1">
    <source>
        <dbReference type="ARBA" id="ARBA00005232"/>
    </source>
</evidence>
<feature type="active site" description="Proton acceptor" evidence="7">
    <location>
        <position position="165"/>
    </location>
</feature>
<name>A0A183BXX7_GLOPA</name>
<proteinExistence type="inferred from homology"/>
<keyword evidence="2" id="KW-0808">Transferase</keyword>
<dbReference type="SUPFAM" id="SSF52777">
    <property type="entry name" value="CoA-dependent acyltransferases"/>
    <property type="match status" value="2"/>
</dbReference>
<dbReference type="Gene3D" id="3.30.559.10">
    <property type="entry name" value="Chloramphenicol acetyltransferase-like domain"/>
    <property type="match status" value="1"/>
</dbReference>
<dbReference type="GO" id="GO:0007274">
    <property type="term" value="P:neuromuscular synaptic transmission"/>
    <property type="evidence" value="ECO:0007669"/>
    <property type="project" value="TreeGrafter"/>
</dbReference>
<dbReference type="Gene3D" id="3.30.559.70">
    <property type="entry name" value="Choline/Carnitine o-acyltransferase, domain 2"/>
    <property type="match status" value="1"/>
</dbReference>
<evidence type="ECO:0000259" key="9">
    <source>
        <dbReference type="Pfam" id="PF00755"/>
    </source>
</evidence>
<organism evidence="10 11">
    <name type="scientific">Globodera pallida</name>
    <name type="common">Potato cyst nematode worm</name>
    <name type="synonym">Heterodera pallida</name>
    <dbReference type="NCBI Taxonomy" id="36090"/>
    <lineage>
        <taxon>Eukaryota</taxon>
        <taxon>Metazoa</taxon>
        <taxon>Ecdysozoa</taxon>
        <taxon>Nematoda</taxon>
        <taxon>Chromadorea</taxon>
        <taxon>Rhabditida</taxon>
        <taxon>Tylenchina</taxon>
        <taxon>Tylenchomorpha</taxon>
        <taxon>Tylenchoidea</taxon>
        <taxon>Heteroderidae</taxon>
        <taxon>Heteroderinae</taxon>
        <taxon>Globodera</taxon>
    </lineage>
</organism>
<dbReference type="InterPro" id="IPR042231">
    <property type="entry name" value="Cho/carn_acyl_trans_2"/>
</dbReference>
<dbReference type="GO" id="GO:0043005">
    <property type="term" value="C:neuron projection"/>
    <property type="evidence" value="ECO:0007669"/>
    <property type="project" value="TreeGrafter"/>
</dbReference>
<dbReference type="GO" id="GO:0004102">
    <property type="term" value="F:choline O-acetyltransferase activity"/>
    <property type="evidence" value="ECO:0007669"/>
    <property type="project" value="UniProtKB-EC"/>
</dbReference>
<evidence type="ECO:0000256" key="2">
    <source>
        <dbReference type="ARBA" id="ARBA00022679"/>
    </source>
</evidence>
<evidence type="ECO:0000256" key="3">
    <source>
        <dbReference type="ARBA" id="ARBA00022979"/>
    </source>
</evidence>
<dbReference type="PANTHER" id="PTHR22589">
    <property type="entry name" value="CARNITINE O-ACYLTRANSFERASE"/>
    <property type="match status" value="1"/>
</dbReference>
<keyword evidence="10" id="KW-1185">Reference proteome</keyword>